<gene>
    <name evidence="1" type="ORF">A4H02_02720</name>
</gene>
<comment type="caution">
    <text evidence="1">The sequence shown here is derived from an EMBL/GenBank/DDBJ whole genome shotgun (WGS) entry which is preliminary data.</text>
</comment>
<dbReference type="Proteomes" id="UP000094570">
    <property type="component" value="Unassembled WGS sequence"/>
</dbReference>
<evidence type="ECO:0000313" key="1">
    <source>
        <dbReference type="EMBL" id="ODN30803.1"/>
    </source>
</evidence>
<dbReference type="SUPFAM" id="SSF109604">
    <property type="entry name" value="HD-domain/PDEase-like"/>
    <property type="match status" value="1"/>
</dbReference>
<reference evidence="2" key="1">
    <citation type="submission" date="2016-04" db="EMBL/GenBank/DDBJ databases">
        <title>The genome sequence project of a novel Fervidobacterium isolate from a hot spring in Thailand.</title>
        <authorList>
            <person name="Gonzalez J.M."/>
            <person name="Cuecas A."/>
            <person name="Kanoksilapatham W."/>
        </authorList>
    </citation>
    <scope>NUCLEOTIDE SEQUENCE [LARGE SCALE GENOMIC DNA]</scope>
    <source>
        <strain evidence="2">FC2004</strain>
    </source>
</reference>
<dbReference type="Pfam" id="PF12917">
    <property type="entry name" value="YfbR-like"/>
    <property type="match status" value="1"/>
</dbReference>
<dbReference type="GO" id="GO:0016787">
    <property type="term" value="F:hydrolase activity"/>
    <property type="evidence" value="ECO:0007669"/>
    <property type="project" value="UniProtKB-KW"/>
</dbReference>
<keyword evidence="2" id="KW-1185">Reference proteome</keyword>
<dbReference type="Gene3D" id="1.10.3210.10">
    <property type="entry name" value="Hypothetical protein af1432"/>
    <property type="match status" value="1"/>
</dbReference>
<accession>A0A1E3G4P2</accession>
<dbReference type="STRING" id="1008305.A4H02_02720"/>
<proteinExistence type="predicted"/>
<name>A0A1E3G4P2_9BACT</name>
<sequence>MGRGAFLFALTNLFTIQRWNNRPALVRFTEADNAFNTFFLNAIYRLDIGSPLEPALRWRFSRELPKVVLSDISLQLKERIERFSPSVWKEVADRAINDLKSIADWEFVELFFDKDVSQEPYDRLADLYISYLEAYENGKLFDYNQPLMELREKVLNLSSDFENQYYEVARYVWIPLLNLTSMVRWNRTHRNVRTSVSGHSFVVLTIAYAIAKLTEFDRIEEVILRAMLHDFPEAFTGDVITPTKKKVPGLDKLVSEVEREMVSEWINGHPKVSVLNKYLDYCVEPFDGDAGLIVRTADYFASLLECGLELYSGNKLEVFRTSFFSFKKLIKETSPIDVSDWIDEIEALILR</sequence>
<evidence type="ECO:0000313" key="2">
    <source>
        <dbReference type="Proteomes" id="UP000094570"/>
    </source>
</evidence>
<dbReference type="RefSeq" id="WP_069292643.1">
    <property type="nucleotide sequence ID" value="NZ_CP140110.1"/>
</dbReference>
<dbReference type="OrthoDB" id="48898at2"/>
<dbReference type="EMBL" id="LWAF01000003">
    <property type="protein sequence ID" value="ODN30803.1"/>
    <property type="molecule type" value="Genomic_DNA"/>
</dbReference>
<keyword evidence="1" id="KW-0378">Hydrolase</keyword>
<organism evidence="1 2">
    <name type="scientific">Fervidobacterium thailandense</name>
    <dbReference type="NCBI Taxonomy" id="1008305"/>
    <lineage>
        <taxon>Bacteria</taxon>
        <taxon>Thermotogati</taxon>
        <taxon>Thermotogota</taxon>
        <taxon>Thermotogae</taxon>
        <taxon>Thermotogales</taxon>
        <taxon>Fervidobacteriaceae</taxon>
        <taxon>Fervidobacterium</taxon>
    </lineage>
</organism>
<dbReference type="AlphaFoldDB" id="A0A1E3G4P2"/>
<protein>
    <submittedName>
        <fullName evidence="1">Phosphohydrolase</fullName>
    </submittedName>
</protein>